<evidence type="ECO:0000313" key="5">
    <source>
        <dbReference type="EMBL" id="SUZ65205.1"/>
    </source>
</evidence>
<reference evidence="5" key="1">
    <citation type="submission" date="2018-05" db="EMBL/GenBank/DDBJ databases">
        <authorList>
            <person name="Lanie J.A."/>
            <person name="Ng W.-L."/>
            <person name="Kazmierczak K.M."/>
            <person name="Andrzejewski T.M."/>
            <person name="Davidsen T.M."/>
            <person name="Wayne K.J."/>
            <person name="Tettelin H."/>
            <person name="Glass J.I."/>
            <person name="Rusch D."/>
            <person name="Podicherti R."/>
            <person name="Tsui H.-C.T."/>
            <person name="Winkler M.E."/>
        </authorList>
    </citation>
    <scope>NUCLEOTIDE SEQUENCE</scope>
</reference>
<evidence type="ECO:0000256" key="1">
    <source>
        <dbReference type="ARBA" id="ARBA00001554"/>
    </source>
</evidence>
<dbReference type="InterPro" id="IPR001533">
    <property type="entry name" value="Pterin_deHydtase"/>
</dbReference>
<dbReference type="InterPro" id="IPR036428">
    <property type="entry name" value="PCD_sf"/>
</dbReference>
<gene>
    <name evidence="5" type="ORF">METZ01_LOCUS18059</name>
</gene>
<dbReference type="EMBL" id="UINC01000953">
    <property type="protein sequence ID" value="SUZ65205.1"/>
    <property type="molecule type" value="Genomic_DNA"/>
</dbReference>
<dbReference type="CDD" id="cd00488">
    <property type="entry name" value="PCD_DCoH"/>
    <property type="match status" value="1"/>
</dbReference>
<keyword evidence="4" id="KW-0456">Lyase</keyword>
<evidence type="ECO:0000256" key="4">
    <source>
        <dbReference type="ARBA" id="ARBA00023239"/>
    </source>
</evidence>
<organism evidence="5">
    <name type="scientific">marine metagenome</name>
    <dbReference type="NCBI Taxonomy" id="408172"/>
    <lineage>
        <taxon>unclassified sequences</taxon>
        <taxon>metagenomes</taxon>
        <taxon>ecological metagenomes</taxon>
    </lineage>
</organism>
<dbReference type="SUPFAM" id="SSF55248">
    <property type="entry name" value="PCD-like"/>
    <property type="match status" value="1"/>
</dbReference>
<proteinExistence type="inferred from homology"/>
<dbReference type="NCBIfam" id="NF002017">
    <property type="entry name" value="PRK00823.1-2"/>
    <property type="match status" value="1"/>
</dbReference>
<protein>
    <recommendedName>
        <fullName evidence="3">4a-hydroxytetrahydrobiopterin dehydratase</fullName>
        <ecNumber evidence="3">4.2.1.96</ecNumber>
    </recommendedName>
</protein>
<sequence>MDIQSMIDQLDSWKYENKAISKTFKFSSYLSGINFVNKIALLAENMNHHPDIKIGWCKVDILLTTHDSGDVTKKDIELASLCDQIQV</sequence>
<dbReference type="EC" id="4.2.1.96" evidence="3"/>
<dbReference type="PANTHER" id="PTHR12599">
    <property type="entry name" value="PTERIN-4-ALPHA-CARBINOLAMINE DEHYDRATASE"/>
    <property type="match status" value="1"/>
</dbReference>
<evidence type="ECO:0000256" key="2">
    <source>
        <dbReference type="ARBA" id="ARBA00006472"/>
    </source>
</evidence>
<comment type="catalytic activity">
    <reaction evidence="1">
        <text>(4aS,6R)-4a-hydroxy-L-erythro-5,6,7,8-tetrahydrobiopterin = (6R)-L-erythro-6,7-dihydrobiopterin + H2O</text>
        <dbReference type="Rhea" id="RHEA:11920"/>
        <dbReference type="ChEBI" id="CHEBI:15377"/>
        <dbReference type="ChEBI" id="CHEBI:15642"/>
        <dbReference type="ChEBI" id="CHEBI:43120"/>
        <dbReference type="EC" id="4.2.1.96"/>
    </reaction>
</comment>
<dbReference type="Gene3D" id="3.30.1360.20">
    <property type="entry name" value="Transcriptional coactivator/pterin dehydratase"/>
    <property type="match status" value="1"/>
</dbReference>
<evidence type="ECO:0000256" key="3">
    <source>
        <dbReference type="ARBA" id="ARBA00013252"/>
    </source>
</evidence>
<dbReference type="GO" id="GO:0006729">
    <property type="term" value="P:tetrahydrobiopterin biosynthetic process"/>
    <property type="evidence" value="ECO:0007669"/>
    <property type="project" value="InterPro"/>
</dbReference>
<comment type="similarity">
    <text evidence="2">Belongs to the pterin-4-alpha-carbinolamine dehydratase family.</text>
</comment>
<accession>A0A381PDV8</accession>
<dbReference type="AlphaFoldDB" id="A0A381PDV8"/>
<dbReference type="PANTHER" id="PTHR12599:SF0">
    <property type="entry name" value="PTERIN-4-ALPHA-CARBINOLAMINE DEHYDRATASE"/>
    <property type="match status" value="1"/>
</dbReference>
<dbReference type="GO" id="GO:0008124">
    <property type="term" value="F:4-alpha-hydroxytetrahydrobiopterin dehydratase activity"/>
    <property type="evidence" value="ECO:0007669"/>
    <property type="project" value="UniProtKB-EC"/>
</dbReference>
<dbReference type="Pfam" id="PF01329">
    <property type="entry name" value="Pterin_4a"/>
    <property type="match status" value="1"/>
</dbReference>
<name>A0A381PDV8_9ZZZZ</name>